<evidence type="ECO:0000259" key="7">
    <source>
        <dbReference type="PROSITE" id="PS50123"/>
    </source>
</evidence>
<dbReference type="Pfam" id="PF01739">
    <property type="entry name" value="CheR"/>
    <property type="match status" value="1"/>
</dbReference>
<evidence type="ECO:0000256" key="2">
    <source>
        <dbReference type="ARBA" id="ARBA00022603"/>
    </source>
</evidence>
<dbReference type="PATRIC" id="fig|1244869.3.peg.2608"/>
<evidence type="ECO:0000256" key="3">
    <source>
        <dbReference type="ARBA" id="ARBA00022679"/>
    </source>
</evidence>
<evidence type="ECO:0000313" key="9">
    <source>
        <dbReference type="Proteomes" id="UP000011744"/>
    </source>
</evidence>
<dbReference type="SMART" id="SM00138">
    <property type="entry name" value="MeTrc"/>
    <property type="match status" value="1"/>
</dbReference>
<dbReference type="STRING" id="1244869.H261_12924"/>
<evidence type="ECO:0000313" key="8">
    <source>
        <dbReference type="EMBL" id="EME69557.1"/>
    </source>
</evidence>
<dbReference type="OrthoDB" id="9816309at2"/>
<feature type="binding site" evidence="6">
    <location>
        <position position="149"/>
    </location>
    <ligand>
        <name>S-adenosyl-L-methionine</name>
        <dbReference type="ChEBI" id="CHEBI:59789"/>
    </ligand>
</feature>
<gene>
    <name evidence="8" type="ORF">H261_12924</name>
</gene>
<dbReference type="PANTHER" id="PTHR24422:SF26">
    <property type="entry name" value="CHEMOTAXIS PROTEIN METHYLTRANSFERASE"/>
    <property type="match status" value="1"/>
</dbReference>
<sequence>MAEFDGGLGRIDNADFERIASFILSATGIKLTAAKKTMVEGRLYRRVRALGLSSISDYIAAVFDCGDCDDEVINLIDAITTNKTDFFREPAHFNFLTRVALPELAGTGHVARFWSAACSIGAEPYTLAMVLSDFACAEPEWRFSILASDISTEVLATAARAVFPEEMVEPVPVSMRQRYLLRSSNPANKLVRMAPEIRSLVRFARINLVEDRYPVERDMDVIFCRNLLIYFDRETQEAVVRQLTSHLRPGGYLILGHTDSITGMVVPLEPLGHSIFRRT</sequence>
<feature type="binding site" evidence="6">
    <location>
        <position position="82"/>
    </location>
    <ligand>
        <name>S-adenosyl-L-methionine</name>
        <dbReference type="ChEBI" id="CHEBI:59789"/>
    </ligand>
</feature>
<feature type="binding site" evidence="6">
    <location>
        <begin position="225"/>
        <end position="226"/>
    </location>
    <ligand>
        <name>S-adenosyl-L-methionine</name>
        <dbReference type="ChEBI" id="CHEBI:59789"/>
    </ligand>
</feature>
<keyword evidence="9" id="KW-1185">Reference proteome</keyword>
<dbReference type="PRINTS" id="PR00996">
    <property type="entry name" value="CHERMTFRASE"/>
</dbReference>
<feature type="binding site" evidence="6">
    <location>
        <position position="123"/>
    </location>
    <ligand>
        <name>S-adenosyl-L-methionine</name>
        <dbReference type="ChEBI" id="CHEBI:59789"/>
    </ligand>
</feature>
<comment type="catalytic activity">
    <reaction evidence="1 5">
        <text>L-glutamyl-[protein] + S-adenosyl-L-methionine = [protein]-L-glutamate 5-O-methyl ester + S-adenosyl-L-homocysteine</text>
        <dbReference type="Rhea" id="RHEA:24452"/>
        <dbReference type="Rhea" id="RHEA-COMP:10208"/>
        <dbReference type="Rhea" id="RHEA-COMP:10311"/>
        <dbReference type="ChEBI" id="CHEBI:29973"/>
        <dbReference type="ChEBI" id="CHEBI:57856"/>
        <dbReference type="ChEBI" id="CHEBI:59789"/>
        <dbReference type="ChEBI" id="CHEBI:82795"/>
        <dbReference type="EC" id="2.1.1.80"/>
    </reaction>
</comment>
<evidence type="ECO:0000256" key="1">
    <source>
        <dbReference type="ARBA" id="ARBA00001541"/>
    </source>
</evidence>
<dbReference type="Gene3D" id="1.10.155.10">
    <property type="entry name" value="Chemotaxis receptor methyltransferase CheR, N-terminal domain"/>
    <property type="match status" value="1"/>
</dbReference>
<dbReference type="SUPFAM" id="SSF47757">
    <property type="entry name" value="Chemotaxis receptor methyltransferase CheR, N-terminal domain"/>
    <property type="match status" value="1"/>
</dbReference>
<dbReference type="Gene3D" id="3.40.50.150">
    <property type="entry name" value="Vaccinia Virus protein VP39"/>
    <property type="match status" value="1"/>
</dbReference>
<dbReference type="GO" id="GO:0032259">
    <property type="term" value="P:methylation"/>
    <property type="evidence" value="ECO:0007669"/>
    <property type="project" value="UniProtKB-KW"/>
</dbReference>
<evidence type="ECO:0000256" key="4">
    <source>
        <dbReference type="ARBA" id="ARBA00022691"/>
    </source>
</evidence>
<dbReference type="Pfam" id="PF03705">
    <property type="entry name" value="CheR_N"/>
    <property type="match status" value="1"/>
</dbReference>
<dbReference type="InterPro" id="IPR022641">
    <property type="entry name" value="CheR_N"/>
</dbReference>
<feature type="binding site" evidence="6">
    <location>
        <position position="84"/>
    </location>
    <ligand>
        <name>S-adenosyl-L-methionine</name>
        <dbReference type="ChEBI" id="CHEBI:59789"/>
    </ligand>
</feature>
<reference evidence="8 9" key="1">
    <citation type="journal article" date="2014" name="Genome Announc.">
        <title>Draft Genome Sequence of Magnetospirillum sp. Strain SO-1, a Freshwater Magnetotactic Bacterium Isolated from the Ol'khovka River, Russia.</title>
        <authorList>
            <person name="Grouzdev D.S."/>
            <person name="Dziuba M.V."/>
            <person name="Sukhacheva M.S."/>
            <person name="Mardanov A.V."/>
            <person name="Beletskiy A.V."/>
            <person name="Kuznetsov B.B."/>
            <person name="Skryabin K.G."/>
        </authorList>
    </citation>
    <scope>NUCLEOTIDE SEQUENCE [LARGE SCALE GENOMIC DNA]</scope>
    <source>
        <strain evidence="8 9">SO-1</strain>
    </source>
</reference>
<comment type="caution">
    <text evidence="8">The sequence shown here is derived from an EMBL/GenBank/DDBJ whole genome shotgun (WGS) entry which is preliminary data.</text>
</comment>
<dbReference type="PROSITE" id="PS50123">
    <property type="entry name" value="CHER"/>
    <property type="match status" value="1"/>
</dbReference>
<keyword evidence="3 5" id="KW-0808">Transferase</keyword>
<accession>M2ZQF9</accession>
<dbReference type="InterPro" id="IPR022642">
    <property type="entry name" value="CheR_C"/>
</dbReference>
<dbReference type="InterPro" id="IPR036804">
    <property type="entry name" value="CheR_N_sf"/>
</dbReference>
<dbReference type="InterPro" id="IPR026024">
    <property type="entry name" value="Chemotaxis_MeTrfase_CheR"/>
</dbReference>
<comment type="function">
    <text evidence="5">Methylation of the membrane-bound methyl-accepting chemotaxis proteins (MCP) to form gamma-glutamyl methyl ester residues in MCP.</text>
</comment>
<dbReference type="InterPro" id="IPR050903">
    <property type="entry name" value="Bact_Chemotaxis_MeTrfase"/>
</dbReference>
<name>M2ZQF9_9PROT</name>
<dbReference type="PIRSF" id="PIRSF000410">
    <property type="entry name" value="CheR"/>
    <property type="match status" value="1"/>
</dbReference>
<dbReference type="RefSeq" id="WP_008618102.1">
    <property type="nucleotide sequence ID" value="NZ_AONQ01000032.1"/>
</dbReference>
<evidence type="ECO:0000256" key="5">
    <source>
        <dbReference type="PIRNR" id="PIRNR000410"/>
    </source>
</evidence>
<dbReference type="AlphaFoldDB" id="M2ZQF9"/>
<dbReference type="PANTHER" id="PTHR24422">
    <property type="entry name" value="CHEMOTAXIS PROTEIN METHYLTRANSFERASE"/>
    <property type="match status" value="1"/>
</dbReference>
<keyword evidence="2 5" id="KW-0489">Methyltransferase</keyword>
<dbReference type="GO" id="GO:0008983">
    <property type="term" value="F:protein-glutamate O-methyltransferase activity"/>
    <property type="evidence" value="ECO:0007669"/>
    <property type="project" value="UniProtKB-EC"/>
</dbReference>
<dbReference type="SUPFAM" id="SSF53335">
    <property type="entry name" value="S-adenosyl-L-methionine-dependent methyltransferases"/>
    <property type="match status" value="1"/>
</dbReference>
<keyword evidence="4 5" id="KW-0949">S-adenosyl-L-methionine</keyword>
<proteinExistence type="predicted"/>
<dbReference type="eggNOG" id="COG1352">
    <property type="taxonomic scope" value="Bacteria"/>
</dbReference>
<feature type="binding site" evidence="6">
    <location>
        <position position="88"/>
    </location>
    <ligand>
        <name>S-adenosyl-L-methionine</name>
        <dbReference type="ChEBI" id="CHEBI:59789"/>
    </ligand>
</feature>
<dbReference type="EMBL" id="AONQ01000032">
    <property type="protein sequence ID" value="EME69557.1"/>
    <property type="molecule type" value="Genomic_DNA"/>
</dbReference>
<organism evidence="8 9">
    <name type="scientific">Paramagnetospirillum caucaseum</name>
    <dbReference type="NCBI Taxonomy" id="1244869"/>
    <lineage>
        <taxon>Bacteria</taxon>
        <taxon>Pseudomonadati</taxon>
        <taxon>Pseudomonadota</taxon>
        <taxon>Alphaproteobacteria</taxon>
        <taxon>Rhodospirillales</taxon>
        <taxon>Magnetospirillaceae</taxon>
        <taxon>Paramagnetospirillum</taxon>
    </lineage>
</organism>
<dbReference type="EC" id="2.1.1.80" evidence="5"/>
<evidence type="ECO:0000256" key="6">
    <source>
        <dbReference type="PIRSR" id="PIRSR000410-1"/>
    </source>
</evidence>
<feature type="binding site" evidence="6">
    <location>
        <begin position="207"/>
        <end position="208"/>
    </location>
    <ligand>
        <name>S-adenosyl-L-methionine</name>
        <dbReference type="ChEBI" id="CHEBI:59789"/>
    </ligand>
</feature>
<feature type="domain" description="CheR-type methyltransferase" evidence="7">
    <location>
        <begin position="11"/>
        <end position="279"/>
    </location>
</feature>
<dbReference type="InterPro" id="IPR000780">
    <property type="entry name" value="CheR_MeTrfase"/>
</dbReference>
<protein>
    <recommendedName>
        <fullName evidence="5">Chemotaxis protein methyltransferase</fullName>
        <ecNumber evidence="5">2.1.1.80</ecNumber>
    </recommendedName>
</protein>
<dbReference type="InterPro" id="IPR029063">
    <property type="entry name" value="SAM-dependent_MTases_sf"/>
</dbReference>
<dbReference type="Proteomes" id="UP000011744">
    <property type="component" value="Unassembled WGS sequence"/>
</dbReference>